<dbReference type="GeneID" id="106476925"/>
<evidence type="ECO:0000256" key="4">
    <source>
        <dbReference type="ARBA" id="ARBA00022737"/>
    </source>
</evidence>
<dbReference type="SMART" id="SM00408">
    <property type="entry name" value="IGc2"/>
    <property type="match status" value="5"/>
</dbReference>
<dbReference type="CDD" id="cd00096">
    <property type="entry name" value="Ig"/>
    <property type="match status" value="2"/>
</dbReference>
<evidence type="ECO:0000259" key="10">
    <source>
        <dbReference type="PROSITE" id="PS50835"/>
    </source>
</evidence>
<keyword evidence="7" id="KW-1015">Disulfide bond</keyword>
<dbReference type="InterPro" id="IPR007110">
    <property type="entry name" value="Ig-like_dom"/>
</dbReference>
<dbReference type="InterPro" id="IPR051170">
    <property type="entry name" value="Neural/epithelial_adhesion"/>
</dbReference>
<evidence type="ECO:0000256" key="8">
    <source>
        <dbReference type="ARBA" id="ARBA00023180"/>
    </source>
</evidence>
<keyword evidence="4" id="KW-0677">Repeat</keyword>
<keyword evidence="2" id="KW-0812">Transmembrane</keyword>
<feature type="domain" description="Ig-like" evidence="10">
    <location>
        <begin position="298"/>
        <end position="387"/>
    </location>
</feature>
<dbReference type="Proteomes" id="UP000694941">
    <property type="component" value="Unplaced"/>
</dbReference>
<keyword evidence="6" id="KW-0472">Membrane</keyword>
<keyword evidence="8" id="KW-0325">Glycoprotein</keyword>
<proteinExistence type="predicted"/>
<dbReference type="InterPro" id="IPR003599">
    <property type="entry name" value="Ig_sub"/>
</dbReference>
<dbReference type="PROSITE" id="PS50835">
    <property type="entry name" value="IG_LIKE"/>
    <property type="match status" value="5"/>
</dbReference>
<accession>A0ABM1C2D0</accession>
<gene>
    <name evidence="12" type="primary">LOC106476925</name>
</gene>
<evidence type="ECO:0000313" key="11">
    <source>
        <dbReference type="Proteomes" id="UP000694941"/>
    </source>
</evidence>
<name>A0ABM1C2D0_LIMPO</name>
<evidence type="ECO:0000256" key="6">
    <source>
        <dbReference type="ARBA" id="ARBA00023136"/>
    </source>
</evidence>
<evidence type="ECO:0000256" key="1">
    <source>
        <dbReference type="ARBA" id="ARBA00004167"/>
    </source>
</evidence>
<protein>
    <submittedName>
        <fullName evidence="12">Hemicentin-2-like</fullName>
    </submittedName>
</protein>
<keyword evidence="3" id="KW-0732">Signal</keyword>
<feature type="non-terminal residue" evidence="12">
    <location>
        <position position="514"/>
    </location>
</feature>
<dbReference type="Pfam" id="PF07679">
    <property type="entry name" value="I-set"/>
    <property type="match status" value="4"/>
</dbReference>
<evidence type="ECO:0000256" key="7">
    <source>
        <dbReference type="ARBA" id="ARBA00023157"/>
    </source>
</evidence>
<dbReference type="SUPFAM" id="SSF48726">
    <property type="entry name" value="Immunoglobulin"/>
    <property type="match status" value="5"/>
</dbReference>
<dbReference type="InterPro" id="IPR003598">
    <property type="entry name" value="Ig_sub2"/>
</dbReference>
<dbReference type="SMART" id="SM00409">
    <property type="entry name" value="IG"/>
    <property type="match status" value="5"/>
</dbReference>
<sequence>PPSLDQTAIERDVEVVAGKTARLVCPARAIPPPLISWFREDLSVIDPSTNNHFRILNGGRVLEILETEENDAKKYTCVASNIAGETYSDFNLDVLVPPSIPNERLKNDIRVVERELLVLECQVTGNPTPKIAWMKDGELVSPLTTPGVNILLNGRQLQINRTRVFDAGSYKCIASNVAGRGEQEFSVNVLVPPSLEGPETDYKEVVISQRTVLECLVTGLPTPKISWKKNGTIFEPPPYMNPQNRRGDIVSDVQLMDSGQRILINHAGNDDAGQYTCEARNIAGEVSKDINLDVLVPPRIQAQETVENAKVKEGNSIVLECEASGHPNPVITWMKNGQLLSSLSSPDTTILPNGSLLIDKVAVRDGGRYTCMAANKAGSAEKDVNLKVLVPPQLEETSQTEKGADTLNKEEVLENLPFSLVCPVSGTPPPHIIWLKDGRVVSAETHPGLSFFDNRRKLQIDHAQKEDAGEYVCVARNEVGEIRKKFDLDVLGEKNPNFLHQFYCFLIGKFQTLS</sequence>
<feature type="domain" description="Ig-like" evidence="10">
    <location>
        <begin position="392"/>
        <end position="489"/>
    </location>
</feature>
<dbReference type="RefSeq" id="XP_013792995.2">
    <property type="nucleotide sequence ID" value="XM_013937541.2"/>
</dbReference>
<evidence type="ECO:0000256" key="9">
    <source>
        <dbReference type="ARBA" id="ARBA00023319"/>
    </source>
</evidence>
<feature type="domain" description="Ig-like" evidence="10">
    <location>
        <begin position="192"/>
        <end position="293"/>
    </location>
</feature>
<dbReference type="PANTHER" id="PTHR12231:SF218">
    <property type="entry name" value="MICROFIBRILLAR-ASSOCIATED PROTEIN 3-LIKE"/>
    <property type="match status" value="1"/>
</dbReference>
<dbReference type="Gene3D" id="2.60.40.10">
    <property type="entry name" value="Immunoglobulins"/>
    <property type="match status" value="5"/>
</dbReference>
<feature type="domain" description="Ig-like" evidence="10">
    <location>
        <begin position="98"/>
        <end position="188"/>
    </location>
</feature>
<evidence type="ECO:0000256" key="5">
    <source>
        <dbReference type="ARBA" id="ARBA00022989"/>
    </source>
</evidence>
<evidence type="ECO:0000256" key="2">
    <source>
        <dbReference type="ARBA" id="ARBA00022692"/>
    </source>
</evidence>
<reference evidence="12" key="1">
    <citation type="submission" date="2025-08" db="UniProtKB">
        <authorList>
            <consortium name="RefSeq"/>
        </authorList>
    </citation>
    <scope>IDENTIFICATION</scope>
    <source>
        <tissue evidence="12">Muscle</tissue>
    </source>
</reference>
<comment type="subcellular location">
    <subcellularLocation>
        <location evidence="1">Membrane</location>
        <topology evidence="1">Single-pass membrane protein</topology>
    </subcellularLocation>
</comment>
<dbReference type="InterPro" id="IPR013783">
    <property type="entry name" value="Ig-like_fold"/>
</dbReference>
<dbReference type="Pfam" id="PF13927">
    <property type="entry name" value="Ig_3"/>
    <property type="match status" value="1"/>
</dbReference>
<feature type="domain" description="Ig-like" evidence="10">
    <location>
        <begin position="2"/>
        <end position="93"/>
    </location>
</feature>
<dbReference type="InterPro" id="IPR009138">
    <property type="entry name" value="Neural_cell_adh"/>
</dbReference>
<dbReference type="PRINTS" id="PR01838">
    <property type="entry name" value="NCAMFAMILY"/>
</dbReference>
<organism evidence="11 12">
    <name type="scientific">Limulus polyphemus</name>
    <name type="common">Atlantic horseshoe crab</name>
    <dbReference type="NCBI Taxonomy" id="6850"/>
    <lineage>
        <taxon>Eukaryota</taxon>
        <taxon>Metazoa</taxon>
        <taxon>Ecdysozoa</taxon>
        <taxon>Arthropoda</taxon>
        <taxon>Chelicerata</taxon>
        <taxon>Merostomata</taxon>
        <taxon>Xiphosura</taxon>
        <taxon>Limulidae</taxon>
        <taxon>Limulus</taxon>
    </lineage>
</organism>
<dbReference type="InterPro" id="IPR013098">
    <property type="entry name" value="Ig_I-set"/>
</dbReference>
<keyword evidence="9" id="KW-0393">Immunoglobulin domain</keyword>
<feature type="non-terminal residue" evidence="12">
    <location>
        <position position="1"/>
    </location>
</feature>
<dbReference type="PANTHER" id="PTHR12231">
    <property type="entry name" value="CTX-RELATED TYPE I TRANSMEMBRANE PROTEIN"/>
    <property type="match status" value="1"/>
</dbReference>
<evidence type="ECO:0000256" key="3">
    <source>
        <dbReference type="ARBA" id="ARBA00022729"/>
    </source>
</evidence>
<dbReference type="InterPro" id="IPR036179">
    <property type="entry name" value="Ig-like_dom_sf"/>
</dbReference>
<keyword evidence="5" id="KW-1133">Transmembrane helix</keyword>
<keyword evidence="11" id="KW-1185">Reference proteome</keyword>
<evidence type="ECO:0000313" key="12">
    <source>
        <dbReference type="RefSeq" id="XP_013792995.2"/>
    </source>
</evidence>